<reference evidence="1 2" key="1">
    <citation type="submission" date="2022-04" db="EMBL/GenBank/DDBJ databases">
        <title>Halobacillus sp. isolated from saltern.</title>
        <authorList>
            <person name="Won M."/>
            <person name="Lee C.-M."/>
            <person name="Woen H.-Y."/>
            <person name="Kwon S.-W."/>
        </authorList>
    </citation>
    <scope>NUCLEOTIDE SEQUENCE [LARGE SCALE GENOMIC DNA]</scope>
    <source>
        <strain evidence="1 2">SSTM10-2</strain>
    </source>
</reference>
<name>A0ABY4H5N4_9BACI</name>
<dbReference type="Gene3D" id="3.30.70.100">
    <property type="match status" value="1"/>
</dbReference>
<keyword evidence="2" id="KW-1185">Reference proteome</keyword>
<gene>
    <name evidence="1" type="ORF">MUO14_18955</name>
</gene>
<dbReference type="InterPro" id="IPR009874">
    <property type="entry name" value="DUF1428"/>
</dbReference>
<dbReference type="InterPro" id="IPR011008">
    <property type="entry name" value="Dimeric_a/b-barrel"/>
</dbReference>
<evidence type="ECO:0000313" key="1">
    <source>
        <dbReference type="EMBL" id="UOQ95753.1"/>
    </source>
</evidence>
<dbReference type="Pfam" id="PF07237">
    <property type="entry name" value="DUF1428"/>
    <property type="match status" value="1"/>
</dbReference>
<evidence type="ECO:0000313" key="2">
    <source>
        <dbReference type="Proteomes" id="UP000831880"/>
    </source>
</evidence>
<organism evidence="1 2">
    <name type="scientific">Halobacillus shinanisalinarum</name>
    <dbReference type="NCBI Taxonomy" id="2932258"/>
    <lineage>
        <taxon>Bacteria</taxon>
        <taxon>Bacillati</taxon>
        <taxon>Bacillota</taxon>
        <taxon>Bacilli</taxon>
        <taxon>Bacillales</taxon>
        <taxon>Bacillaceae</taxon>
        <taxon>Halobacillus</taxon>
    </lineage>
</organism>
<sequence length="113" mass="13156">MYIFRVKEDKADLFKQLSKKAKEIIRSYSGKATLYQGETLTGKQGSMGLLDLFELKDEEIVFFGKIEYPSKKMHTKSVEQMKKDDLITHLYEQIIEVVDMSHLVTSTFLKVEQ</sequence>
<accession>A0ABY4H5N4</accession>
<dbReference type="Proteomes" id="UP000831880">
    <property type="component" value="Chromosome"/>
</dbReference>
<protein>
    <submittedName>
        <fullName evidence="1">DUF1428 family protein</fullName>
    </submittedName>
</protein>
<dbReference type="SUPFAM" id="SSF54909">
    <property type="entry name" value="Dimeric alpha+beta barrel"/>
    <property type="match status" value="1"/>
</dbReference>
<dbReference type="EMBL" id="CP095074">
    <property type="protein sequence ID" value="UOQ95753.1"/>
    <property type="molecule type" value="Genomic_DNA"/>
</dbReference>
<dbReference type="RefSeq" id="WP_244755681.1">
    <property type="nucleotide sequence ID" value="NZ_CP095074.1"/>
</dbReference>
<proteinExistence type="predicted"/>